<dbReference type="GeneID" id="29576788"/>
<dbReference type="RefSeq" id="WP_011679957.1">
    <property type="nucleotide sequence ID" value="NC_008531.1"/>
</dbReference>
<evidence type="ECO:0000256" key="2">
    <source>
        <dbReference type="ARBA" id="ARBA00010072"/>
    </source>
</evidence>
<feature type="transmembrane region" description="Helical" evidence="9">
    <location>
        <begin position="184"/>
        <end position="205"/>
    </location>
</feature>
<gene>
    <name evidence="11" type="ordered locus">LEUM_1235</name>
</gene>
<evidence type="ECO:0000313" key="11">
    <source>
        <dbReference type="EMBL" id="ABJ62333.1"/>
    </source>
</evidence>
<evidence type="ECO:0000259" key="10">
    <source>
        <dbReference type="PROSITE" id="PS50928"/>
    </source>
</evidence>
<dbReference type="NCBIfam" id="TIGR01726">
    <property type="entry name" value="HEQRo_perm_3TM"/>
    <property type="match status" value="1"/>
</dbReference>
<proteinExistence type="inferred from homology"/>
<evidence type="ECO:0000256" key="3">
    <source>
        <dbReference type="ARBA" id="ARBA00022448"/>
    </source>
</evidence>
<evidence type="ECO:0000256" key="9">
    <source>
        <dbReference type="RuleBase" id="RU363032"/>
    </source>
</evidence>
<dbReference type="EnsemblBacteria" id="ABJ62333">
    <property type="protein sequence ID" value="ABJ62333"/>
    <property type="gene ID" value="LEUM_1235"/>
</dbReference>
<keyword evidence="4" id="KW-1003">Cell membrane</keyword>
<comment type="subcellular location">
    <subcellularLocation>
        <location evidence="1 9">Cell membrane</location>
        <topology evidence="1 9">Multi-pass membrane protein</topology>
    </subcellularLocation>
</comment>
<keyword evidence="5 9" id="KW-0812">Transmembrane</keyword>
<dbReference type="Proteomes" id="UP000000362">
    <property type="component" value="Chromosome"/>
</dbReference>
<name>Q03WT9_LEUMM</name>
<dbReference type="InterPro" id="IPR000515">
    <property type="entry name" value="MetI-like"/>
</dbReference>
<organism evidence="11 12">
    <name type="scientific">Leuconostoc mesenteroides subsp. mesenteroides (strain ATCC 8293 / DSM 20343 / BCRC 11652 / CCM 1803 / JCM 6124 / NCDO 523 / NBRC 100496 / NCIMB 8023 / NCTC 12954 / NRRL B-1118 / 37Y)</name>
    <dbReference type="NCBI Taxonomy" id="203120"/>
    <lineage>
        <taxon>Bacteria</taxon>
        <taxon>Bacillati</taxon>
        <taxon>Bacillota</taxon>
        <taxon>Bacilli</taxon>
        <taxon>Lactobacillales</taxon>
        <taxon>Lactobacillaceae</taxon>
        <taxon>Leuconostoc</taxon>
    </lineage>
</organism>
<feature type="transmembrane region" description="Helical" evidence="9">
    <location>
        <begin position="20"/>
        <end position="43"/>
    </location>
</feature>
<evidence type="ECO:0000256" key="1">
    <source>
        <dbReference type="ARBA" id="ARBA00004651"/>
    </source>
</evidence>
<keyword evidence="12" id="KW-1185">Reference proteome</keyword>
<dbReference type="SUPFAM" id="SSF161098">
    <property type="entry name" value="MetI-like"/>
    <property type="match status" value="1"/>
</dbReference>
<dbReference type="PANTHER" id="PTHR30614:SF20">
    <property type="entry name" value="GLUTAMINE TRANSPORT SYSTEM PERMEASE PROTEIN GLNP"/>
    <property type="match status" value="1"/>
</dbReference>
<dbReference type="PANTHER" id="PTHR30614">
    <property type="entry name" value="MEMBRANE COMPONENT OF AMINO ACID ABC TRANSPORTER"/>
    <property type="match status" value="1"/>
</dbReference>
<dbReference type="eggNOG" id="COG0765">
    <property type="taxonomic scope" value="Bacteria"/>
</dbReference>
<dbReference type="InterPro" id="IPR043429">
    <property type="entry name" value="ArtM/GltK/GlnP/TcyL/YhdX-like"/>
</dbReference>
<dbReference type="FunFam" id="1.10.3720.10:FF:000033">
    <property type="entry name" value="Polar amino acid ABC transporter permease"/>
    <property type="match status" value="1"/>
</dbReference>
<feature type="transmembrane region" description="Helical" evidence="9">
    <location>
        <begin position="64"/>
        <end position="83"/>
    </location>
</feature>
<keyword evidence="3 9" id="KW-0813">Transport</keyword>
<dbReference type="PROSITE" id="PS50928">
    <property type="entry name" value="ABC_TM1"/>
    <property type="match status" value="1"/>
</dbReference>
<evidence type="ECO:0000256" key="6">
    <source>
        <dbReference type="ARBA" id="ARBA00022970"/>
    </source>
</evidence>
<evidence type="ECO:0000256" key="8">
    <source>
        <dbReference type="ARBA" id="ARBA00023136"/>
    </source>
</evidence>
<dbReference type="AlphaFoldDB" id="Q03WT9"/>
<keyword evidence="6" id="KW-0029">Amino-acid transport</keyword>
<accession>Q03WT9</accession>
<dbReference type="HOGENOM" id="CLU_019602_1_1_9"/>
<protein>
    <submittedName>
        <fullName evidence="11">Amino acid ABC transporter membrane protein, PAAT family</fullName>
    </submittedName>
</protein>
<sequence length="219" mass="24250">MSFSYEMILDYAPFFMHGLLYTLLFSLCGVVFGTIFGLIIALGRMSKNPVISGIFKTYIGLFRGTPLFVQILITNFGVVPAIFGHSNPYIAGALSLSLNAAAYIAETFRSGIQSISEGQREAARTLGLSQFDTMRFIIVPQAIKIVIPALGNEFISLIKDSSLVSAISAPEITYWAQAMNAQYYVVWTPYLTVAVLYLILTLSASRLMKLWERKMAQND</sequence>
<evidence type="ECO:0000256" key="5">
    <source>
        <dbReference type="ARBA" id="ARBA00022692"/>
    </source>
</evidence>
<evidence type="ECO:0000256" key="7">
    <source>
        <dbReference type="ARBA" id="ARBA00022989"/>
    </source>
</evidence>
<dbReference type="InterPro" id="IPR010065">
    <property type="entry name" value="AA_ABC_transptr_permease_3TM"/>
</dbReference>
<dbReference type="Pfam" id="PF00528">
    <property type="entry name" value="BPD_transp_1"/>
    <property type="match status" value="1"/>
</dbReference>
<dbReference type="KEGG" id="lme:LEUM_1235"/>
<dbReference type="CDD" id="cd06261">
    <property type="entry name" value="TM_PBP2"/>
    <property type="match status" value="1"/>
</dbReference>
<evidence type="ECO:0000313" key="12">
    <source>
        <dbReference type="Proteomes" id="UP000000362"/>
    </source>
</evidence>
<keyword evidence="8 9" id="KW-0472">Membrane</keyword>
<comment type="similarity">
    <text evidence="2">Belongs to the binding-protein-dependent transport system permease family. HisMQ subfamily.</text>
</comment>
<evidence type="ECO:0000256" key="4">
    <source>
        <dbReference type="ARBA" id="ARBA00022475"/>
    </source>
</evidence>
<feature type="domain" description="ABC transmembrane type-1" evidence="10">
    <location>
        <begin position="19"/>
        <end position="208"/>
    </location>
</feature>
<dbReference type="GO" id="GO:0006865">
    <property type="term" value="P:amino acid transport"/>
    <property type="evidence" value="ECO:0007669"/>
    <property type="project" value="UniProtKB-KW"/>
</dbReference>
<dbReference type="GO" id="GO:0022857">
    <property type="term" value="F:transmembrane transporter activity"/>
    <property type="evidence" value="ECO:0007669"/>
    <property type="project" value="InterPro"/>
</dbReference>
<dbReference type="EMBL" id="CP000414">
    <property type="protein sequence ID" value="ABJ62333.1"/>
    <property type="molecule type" value="Genomic_DNA"/>
</dbReference>
<dbReference type="GO" id="GO:0043190">
    <property type="term" value="C:ATP-binding cassette (ABC) transporter complex"/>
    <property type="evidence" value="ECO:0007669"/>
    <property type="project" value="InterPro"/>
</dbReference>
<reference evidence="11 12" key="1">
    <citation type="journal article" date="2006" name="Proc. Natl. Acad. Sci. U.S.A.">
        <title>Comparative genomics of the lactic acid bacteria.</title>
        <authorList>
            <person name="Makarova K."/>
            <person name="Slesarev A."/>
            <person name="Wolf Y."/>
            <person name="Sorokin A."/>
            <person name="Mirkin B."/>
            <person name="Koonin E."/>
            <person name="Pavlov A."/>
            <person name="Pavlova N."/>
            <person name="Karamychev V."/>
            <person name="Polouchine N."/>
            <person name="Shakhova V."/>
            <person name="Grigoriev I."/>
            <person name="Lou Y."/>
            <person name="Rohksar D."/>
            <person name="Lucas S."/>
            <person name="Huang K."/>
            <person name="Goodstein D.M."/>
            <person name="Hawkins T."/>
            <person name="Plengvidhya V."/>
            <person name="Welker D."/>
            <person name="Hughes J."/>
            <person name="Goh Y."/>
            <person name="Benson A."/>
            <person name="Baldwin K."/>
            <person name="Lee J.H."/>
            <person name="Diaz-Muniz I."/>
            <person name="Dosti B."/>
            <person name="Smeianov V."/>
            <person name="Wechter W."/>
            <person name="Barabote R."/>
            <person name="Lorca G."/>
            <person name="Altermann E."/>
            <person name="Barrangou R."/>
            <person name="Ganesan B."/>
            <person name="Xie Y."/>
            <person name="Rawsthorne H."/>
            <person name="Tamir D."/>
            <person name="Parker C."/>
            <person name="Breidt F."/>
            <person name="Broadbent J."/>
            <person name="Hutkins R."/>
            <person name="O'Sullivan D."/>
            <person name="Steele J."/>
            <person name="Unlu G."/>
            <person name="Saier M."/>
            <person name="Klaenhammer T."/>
            <person name="Richardson P."/>
            <person name="Kozyavkin S."/>
            <person name="Weimer B."/>
            <person name="Mills D."/>
        </authorList>
    </citation>
    <scope>NUCLEOTIDE SEQUENCE [LARGE SCALE GENOMIC DNA]</scope>
    <source>
        <strain evidence="12">ATCC 8293 / DSM 20343 / BCRC 11652 / CCM 1803 / JCM 6124 / NCDO 523 / NBRC 100496 / NCIMB 8023 / NCTC 12954 / NRRL B-1118 / 37Y</strain>
    </source>
</reference>
<keyword evidence="7 9" id="KW-1133">Transmembrane helix</keyword>
<dbReference type="InterPro" id="IPR035906">
    <property type="entry name" value="MetI-like_sf"/>
</dbReference>
<dbReference type="Gene3D" id="1.10.3720.10">
    <property type="entry name" value="MetI-like"/>
    <property type="match status" value="1"/>
</dbReference>